<dbReference type="EMBL" id="CAFBPX010000015">
    <property type="protein sequence ID" value="CAB5029323.1"/>
    <property type="molecule type" value="Genomic_DNA"/>
</dbReference>
<protein>
    <submittedName>
        <fullName evidence="3">Unannotated protein</fullName>
    </submittedName>
</protein>
<accession>A0A6J6A0L1</accession>
<dbReference type="SUPFAM" id="SSF51735">
    <property type="entry name" value="NAD(P)-binding Rossmann-fold domains"/>
    <property type="match status" value="1"/>
</dbReference>
<evidence type="ECO:0000313" key="4">
    <source>
        <dbReference type="EMBL" id="CAB5029323.1"/>
    </source>
</evidence>
<dbReference type="GO" id="GO:0016020">
    <property type="term" value="C:membrane"/>
    <property type="evidence" value="ECO:0007669"/>
    <property type="project" value="TreeGrafter"/>
</dbReference>
<comment type="similarity">
    <text evidence="1">Belongs to the short-chain dehydrogenases/reductases (SDR) family.</text>
</comment>
<dbReference type="PANTHER" id="PTHR44196">
    <property type="entry name" value="DEHYDROGENASE/REDUCTASE SDR FAMILY MEMBER 7B"/>
    <property type="match status" value="1"/>
</dbReference>
<dbReference type="InterPro" id="IPR002347">
    <property type="entry name" value="SDR_fam"/>
</dbReference>
<evidence type="ECO:0000313" key="3">
    <source>
        <dbReference type="EMBL" id="CAB4347328.1"/>
    </source>
</evidence>
<dbReference type="EMBL" id="CAESAO010000211">
    <property type="protein sequence ID" value="CAB4347328.1"/>
    <property type="molecule type" value="Genomic_DNA"/>
</dbReference>
<reference evidence="3" key="1">
    <citation type="submission" date="2020-05" db="EMBL/GenBank/DDBJ databases">
        <authorList>
            <person name="Chiriac C."/>
            <person name="Salcher M."/>
            <person name="Ghai R."/>
            <person name="Kavagutti S V."/>
        </authorList>
    </citation>
    <scope>NUCLEOTIDE SEQUENCE</scope>
</reference>
<dbReference type="InterPro" id="IPR036291">
    <property type="entry name" value="NAD(P)-bd_dom_sf"/>
</dbReference>
<dbReference type="AlphaFoldDB" id="A0A6J6A0L1"/>
<organism evidence="3">
    <name type="scientific">freshwater metagenome</name>
    <dbReference type="NCBI Taxonomy" id="449393"/>
    <lineage>
        <taxon>unclassified sequences</taxon>
        <taxon>metagenomes</taxon>
        <taxon>ecological metagenomes</taxon>
    </lineage>
</organism>
<dbReference type="GO" id="GO:0016491">
    <property type="term" value="F:oxidoreductase activity"/>
    <property type="evidence" value="ECO:0007669"/>
    <property type="project" value="UniProtKB-KW"/>
</dbReference>
<dbReference type="Gene3D" id="3.40.50.720">
    <property type="entry name" value="NAD(P)-binding Rossmann-like Domain"/>
    <property type="match status" value="1"/>
</dbReference>
<proteinExistence type="inferred from homology"/>
<dbReference type="PRINTS" id="PR00081">
    <property type="entry name" value="GDHRDH"/>
</dbReference>
<name>A0A6J6A0L1_9ZZZZ</name>
<dbReference type="PIRSF" id="PIRSF000126">
    <property type="entry name" value="11-beta-HSD1"/>
    <property type="match status" value="1"/>
</dbReference>
<evidence type="ECO:0000256" key="2">
    <source>
        <dbReference type="ARBA" id="ARBA00023002"/>
    </source>
</evidence>
<evidence type="ECO:0000256" key="1">
    <source>
        <dbReference type="ARBA" id="ARBA00006484"/>
    </source>
</evidence>
<gene>
    <name evidence="3" type="ORF">UFOPK3522_01650</name>
    <name evidence="4" type="ORF">UFOPK4175_00165</name>
</gene>
<dbReference type="PRINTS" id="PR00080">
    <property type="entry name" value="SDRFAMILY"/>
</dbReference>
<dbReference type="Pfam" id="PF00106">
    <property type="entry name" value="adh_short"/>
    <property type="match status" value="1"/>
</dbReference>
<keyword evidence="2" id="KW-0560">Oxidoreductase</keyword>
<sequence length="265" mass="27372">MALKTASASTTVLITGASSGIGTEMARQLASRGHGVTLVARRADRLEELAAELAKQHKITATVIPCDLRDPIARAELVEGLRAGPALAGLCNNAGYGISGKLIGNDPDRERQMIELNVVAVHDLTVRVLPGMIERGTGAILNVASTAAFQPLPGFASYAATKAFVLSFSEALNAELSGTGVSCSALCPGPVKTEFAGVAGSTMMEDSLPDFTVVSAEEVARQAIDAMENGSRTAIPGMANQIQALLGRISPRSLVLPLAGRISGH</sequence>
<dbReference type="PANTHER" id="PTHR44196:SF2">
    <property type="entry name" value="SHORT-CHAIN DEHYDROGENASE-RELATED"/>
    <property type="match status" value="1"/>
</dbReference>